<dbReference type="Proteomes" id="UP001519332">
    <property type="component" value="Unassembled WGS sequence"/>
</dbReference>
<dbReference type="EMBL" id="JAGINW010000001">
    <property type="protein sequence ID" value="MBP2320536.1"/>
    <property type="molecule type" value="Genomic_DNA"/>
</dbReference>
<protein>
    <recommendedName>
        <fullName evidence="3">DUF4188 domain-containing protein</fullName>
    </recommendedName>
</protein>
<reference evidence="1 2" key="1">
    <citation type="submission" date="2021-03" db="EMBL/GenBank/DDBJ databases">
        <title>Sequencing the genomes of 1000 actinobacteria strains.</title>
        <authorList>
            <person name="Klenk H.-P."/>
        </authorList>
    </citation>
    <scope>NUCLEOTIDE SEQUENCE [LARGE SCALE GENOMIC DNA]</scope>
    <source>
        <strain evidence="1 2">DSM 46670</strain>
    </source>
</reference>
<dbReference type="Pfam" id="PF13826">
    <property type="entry name" value="Monooxy_af470-like"/>
    <property type="match status" value="1"/>
</dbReference>
<keyword evidence="2" id="KW-1185">Reference proteome</keyword>
<comment type="caution">
    <text evidence="1">The sequence shown here is derived from an EMBL/GenBank/DDBJ whole genome shotgun (WGS) entry which is preliminary data.</text>
</comment>
<name>A0ABS4T7Z1_9PSEU</name>
<organism evidence="1 2">
    <name type="scientific">Kibdelosporangium banguiense</name>
    <dbReference type="NCBI Taxonomy" id="1365924"/>
    <lineage>
        <taxon>Bacteria</taxon>
        <taxon>Bacillati</taxon>
        <taxon>Actinomycetota</taxon>
        <taxon>Actinomycetes</taxon>
        <taxon>Pseudonocardiales</taxon>
        <taxon>Pseudonocardiaceae</taxon>
        <taxon>Kibdelosporangium</taxon>
    </lineage>
</organism>
<proteinExistence type="predicted"/>
<evidence type="ECO:0000313" key="2">
    <source>
        <dbReference type="Proteomes" id="UP001519332"/>
    </source>
</evidence>
<dbReference type="InterPro" id="IPR025444">
    <property type="entry name" value="Monooxy_af470"/>
</dbReference>
<accession>A0ABS4T7Z1</accession>
<sequence>MALSKITRTTHRRDGELVVFLIGMTINKWWRPDLWLPAFLAMRPMLVELTKEPRWGLLGYRLTFERRGPTLIQYWSSLDKLYAYASDKDAVHRPAWAKFNRSAGKASGAAGVWHETYLVDKAESVYVGTPTMGLAKFTQEVPVTRNSARERIG</sequence>
<dbReference type="RefSeq" id="WP_209634788.1">
    <property type="nucleotide sequence ID" value="NZ_JAGINW010000001.1"/>
</dbReference>
<evidence type="ECO:0008006" key="3">
    <source>
        <dbReference type="Google" id="ProtNLM"/>
    </source>
</evidence>
<gene>
    <name evidence="1" type="ORF">JOF56_000921</name>
</gene>
<evidence type="ECO:0000313" key="1">
    <source>
        <dbReference type="EMBL" id="MBP2320536.1"/>
    </source>
</evidence>